<dbReference type="PANTHER" id="PTHR34452">
    <property type="entry name" value="MYOSIN HEAVY CHAIN-RELATED PROTEIN"/>
    <property type="match status" value="1"/>
</dbReference>
<dbReference type="EMBL" id="JACMSC010000012">
    <property type="protein sequence ID" value="KAG6496981.1"/>
    <property type="molecule type" value="Genomic_DNA"/>
</dbReference>
<feature type="compositionally biased region" description="Polar residues" evidence="2">
    <location>
        <begin position="156"/>
        <end position="168"/>
    </location>
</feature>
<feature type="coiled-coil region" evidence="1">
    <location>
        <begin position="262"/>
        <end position="349"/>
    </location>
</feature>
<feature type="region of interest" description="Disordered" evidence="2">
    <location>
        <begin position="146"/>
        <end position="189"/>
    </location>
</feature>
<comment type="caution">
    <text evidence="4">The sequence shown here is derived from an EMBL/GenBank/DDBJ whole genome shotgun (WGS) entry which is preliminary data.</text>
</comment>
<accession>A0A8J5FZV6</accession>
<dbReference type="AlphaFoldDB" id="A0A8J5FZV6"/>
<evidence type="ECO:0000313" key="4">
    <source>
        <dbReference type="EMBL" id="KAG6496981.1"/>
    </source>
</evidence>
<protein>
    <recommendedName>
        <fullName evidence="3">C2 NT-type domain-containing protein</fullName>
    </recommendedName>
</protein>
<evidence type="ECO:0000256" key="2">
    <source>
        <dbReference type="SAM" id="MobiDB-lite"/>
    </source>
</evidence>
<feature type="coiled-coil region" evidence="1">
    <location>
        <begin position="522"/>
        <end position="704"/>
    </location>
</feature>
<name>A0A8J5FZV6_ZINOF</name>
<dbReference type="Pfam" id="PF10358">
    <property type="entry name" value="NT-C2"/>
    <property type="match status" value="1"/>
</dbReference>
<keyword evidence="1" id="KW-0175">Coiled coil</keyword>
<organism evidence="4 5">
    <name type="scientific">Zingiber officinale</name>
    <name type="common">Ginger</name>
    <name type="synonym">Amomum zingiber</name>
    <dbReference type="NCBI Taxonomy" id="94328"/>
    <lineage>
        <taxon>Eukaryota</taxon>
        <taxon>Viridiplantae</taxon>
        <taxon>Streptophyta</taxon>
        <taxon>Embryophyta</taxon>
        <taxon>Tracheophyta</taxon>
        <taxon>Spermatophyta</taxon>
        <taxon>Magnoliopsida</taxon>
        <taxon>Liliopsida</taxon>
        <taxon>Zingiberales</taxon>
        <taxon>Zingiberaceae</taxon>
        <taxon>Zingiber</taxon>
    </lineage>
</organism>
<evidence type="ECO:0000313" key="5">
    <source>
        <dbReference type="Proteomes" id="UP000734854"/>
    </source>
</evidence>
<feature type="compositionally biased region" description="Basic and acidic residues" evidence="2">
    <location>
        <begin position="173"/>
        <end position="189"/>
    </location>
</feature>
<dbReference type="InterPro" id="IPR019448">
    <property type="entry name" value="NT-C2"/>
</dbReference>
<keyword evidence="5" id="KW-1185">Reference proteome</keyword>
<feature type="coiled-coil region" evidence="1">
    <location>
        <begin position="440"/>
        <end position="478"/>
    </location>
</feature>
<sequence length="721" mass="82455">MFKAAAARWRSNDKNKLKVVFKFQLQATQILVSGTAAGLSVSLVPLDVGKPTSAVKSEKVSGGCCRWSSPVYETVKLERDPKSGKIHDKFYKFLVSESGSTRSGQLGEAIVNLADYVEFFKPCSLSLPLKAGTLLHVTLQRMQGEGEIREAEENGDATSGKQGRTMKNQLIEEEVRASSRKNDTEPMKERFQTYDESLNLDAASVASSESSSDLIHGSIHRDSAVLKISSGDSSGSANSSSESGFDTVDKLRREVFLLTRKVEVSELEIQTMRKQIAKENRRAQELSQEISSLREERDALKLSRKETSEPDLDVEEDPLSMVEEIKQELEHEKNLNSSLRLQLQKTREANSELLLAVRDLDELVEQKDRTTDTSLACSLNDEIELYKRDRENLEMQMEQLALDYEILKQENHDIASHLEQTRLREQLRMQYECSAHSAIIGDLESHVECLEREIRQQAESFESDVEAMANAKTEEEKKALRAEGALRKANWNGARIAERLREELTLLSSQASSVFFENEKIVRKALEEVSELQSQRRNLAKTLEKNKEDSVSLQRHYQRNLRQLLDLLRFKSKEAERLQLQIRNKKEEFESCNNCLESSLEEIERHKTMLQNQNSEQEILKKEISSLKEEIIEVRNRRDEKENMIAMLNQELENLGLKHKSLSEGELSKMATVEEKNKSMEADLKEMQERYSEISLKFAEVEGERQQLVMTIRTLKNALKN</sequence>
<dbReference type="PANTHER" id="PTHR34452:SF7">
    <property type="entry name" value="MYOSIN HEAVY CHAIN-RELATED PROTEIN"/>
    <property type="match status" value="1"/>
</dbReference>
<reference evidence="4 5" key="1">
    <citation type="submission" date="2020-08" db="EMBL/GenBank/DDBJ databases">
        <title>Plant Genome Project.</title>
        <authorList>
            <person name="Zhang R.-G."/>
        </authorList>
    </citation>
    <scope>NUCLEOTIDE SEQUENCE [LARGE SCALE GENOMIC DNA]</scope>
    <source>
        <tissue evidence="4">Rhizome</tissue>
    </source>
</reference>
<dbReference type="Proteomes" id="UP000734854">
    <property type="component" value="Unassembled WGS sequence"/>
</dbReference>
<evidence type="ECO:0000256" key="1">
    <source>
        <dbReference type="SAM" id="Coils"/>
    </source>
</evidence>
<proteinExistence type="predicted"/>
<evidence type="ECO:0000259" key="3">
    <source>
        <dbReference type="PROSITE" id="PS51840"/>
    </source>
</evidence>
<dbReference type="PROSITE" id="PS51840">
    <property type="entry name" value="C2_NT"/>
    <property type="match status" value="1"/>
</dbReference>
<gene>
    <name evidence="4" type="ORF">ZIOFF_044865</name>
</gene>
<feature type="domain" description="C2 NT-type" evidence="3">
    <location>
        <begin position="9"/>
        <end position="143"/>
    </location>
</feature>
<feature type="coiled-coil region" evidence="1">
    <location>
        <begin position="383"/>
        <end position="410"/>
    </location>
</feature>
<dbReference type="OrthoDB" id="765176at2759"/>